<dbReference type="InterPro" id="IPR050962">
    <property type="entry name" value="Phosphate-bind_PstS"/>
</dbReference>
<keyword evidence="2" id="KW-0732">Signal</keyword>
<feature type="domain" description="PBP" evidence="3">
    <location>
        <begin position="16"/>
        <end position="266"/>
    </location>
</feature>
<proteinExistence type="inferred from homology"/>
<organism evidence="4 5">
    <name type="scientific">Thermobifida cellulosilytica TB100</name>
    <dbReference type="NCBI Taxonomy" id="665004"/>
    <lineage>
        <taxon>Bacteria</taxon>
        <taxon>Bacillati</taxon>
        <taxon>Actinomycetota</taxon>
        <taxon>Actinomycetes</taxon>
        <taxon>Streptosporangiales</taxon>
        <taxon>Nocardiopsidaceae</taxon>
        <taxon>Thermobifida</taxon>
    </lineage>
</organism>
<dbReference type="AlphaFoldDB" id="A0A147KEG4"/>
<comment type="caution">
    <text evidence="4">The sequence shown here is derived from an EMBL/GenBank/DDBJ whole genome shotgun (WGS) entry which is preliminary data.</text>
</comment>
<evidence type="ECO:0000313" key="4">
    <source>
        <dbReference type="EMBL" id="KUP95629.1"/>
    </source>
</evidence>
<name>A0A147KEG4_THECS</name>
<gene>
    <name evidence="4" type="ORF">AC529_16530</name>
</gene>
<dbReference type="PATRIC" id="fig|665004.4.peg.3523"/>
<protein>
    <submittedName>
        <fullName evidence="4">Phosphate ABC transporter substrate-binding protein</fullName>
    </submittedName>
</protein>
<dbReference type="InterPro" id="IPR024370">
    <property type="entry name" value="PBP_domain"/>
</dbReference>
<dbReference type="Gene3D" id="3.40.190.10">
    <property type="entry name" value="Periplasmic binding protein-like II"/>
    <property type="match status" value="2"/>
</dbReference>
<evidence type="ECO:0000313" key="5">
    <source>
        <dbReference type="Proteomes" id="UP000074382"/>
    </source>
</evidence>
<sequence>MAVALTLALLLSTANTASAATLVRIAGSGSTWSQNALDQWIANVAQYNMRIDYAGNGSSTGRQQFANAVVDFAVSEIPYGMQDGASTDYPPRNRGYAYMPIVAGGTAFMYNLRIGNTQVTNLRLSGEVIAKIFTGGITRWNDPAIAADNPGLNLPATPIRPVVRSDGSGTTAQFTAWMLDQHGDIYRDFCARANRNPCTATSNYPRPAGVNFQASPGSLGVAGYVSSPNAVGSITYVEYSYALNADFPVVKVLNKAGYYVEPTADYVAVALLEAD</sequence>
<dbReference type="Proteomes" id="UP000074382">
    <property type="component" value="Unassembled WGS sequence"/>
</dbReference>
<feature type="non-terminal residue" evidence="4">
    <location>
        <position position="275"/>
    </location>
</feature>
<dbReference type="PANTHER" id="PTHR42996:SF1">
    <property type="entry name" value="PHOSPHATE-BINDING PROTEIN PSTS"/>
    <property type="match status" value="1"/>
</dbReference>
<feature type="chain" id="PRO_5007549791" evidence="2">
    <location>
        <begin position="20"/>
        <end position="275"/>
    </location>
</feature>
<comment type="similarity">
    <text evidence="1">Belongs to the PstS family.</text>
</comment>
<dbReference type="PANTHER" id="PTHR42996">
    <property type="entry name" value="PHOSPHATE-BINDING PROTEIN PSTS"/>
    <property type="match status" value="1"/>
</dbReference>
<evidence type="ECO:0000259" key="3">
    <source>
        <dbReference type="Pfam" id="PF12849"/>
    </source>
</evidence>
<evidence type="ECO:0000256" key="1">
    <source>
        <dbReference type="ARBA" id="ARBA00008725"/>
    </source>
</evidence>
<dbReference type="Pfam" id="PF12849">
    <property type="entry name" value="PBP_like_2"/>
    <property type="match status" value="1"/>
</dbReference>
<accession>A0A147KEG4</accession>
<feature type="signal peptide" evidence="2">
    <location>
        <begin position="1"/>
        <end position="19"/>
    </location>
</feature>
<evidence type="ECO:0000256" key="2">
    <source>
        <dbReference type="SAM" id="SignalP"/>
    </source>
</evidence>
<dbReference type="CDD" id="cd13565">
    <property type="entry name" value="PBP2_PstS"/>
    <property type="match status" value="1"/>
</dbReference>
<dbReference type="STRING" id="665004.AC529_16530"/>
<reference evidence="5" key="1">
    <citation type="journal article" date="2017" name="Acta Aliment.">
        <title>Plant polysaccharide degrading enzyme system of Thermpbifida cellulosilytica TB100 revealed by de novo genome project data.</title>
        <authorList>
            <person name="Toth A."/>
            <person name="Baka E."/>
            <person name="Luzics S."/>
            <person name="Bata-Vidacs I."/>
            <person name="Nagy I."/>
            <person name="Balint B."/>
            <person name="Herceg R."/>
            <person name="Olasz F."/>
            <person name="Wilk T."/>
            <person name="Nagy T."/>
            <person name="Kriszt B."/>
            <person name="Nagy I."/>
            <person name="Kukolya J."/>
        </authorList>
    </citation>
    <scope>NUCLEOTIDE SEQUENCE [LARGE SCALE GENOMIC DNA]</scope>
    <source>
        <strain evidence="5">TB100</strain>
    </source>
</reference>
<keyword evidence="5" id="KW-1185">Reference proteome</keyword>
<dbReference type="EMBL" id="LGEM01000117">
    <property type="protein sequence ID" value="KUP95629.1"/>
    <property type="molecule type" value="Genomic_DNA"/>
</dbReference>
<dbReference type="SUPFAM" id="SSF53850">
    <property type="entry name" value="Periplasmic binding protein-like II"/>
    <property type="match status" value="1"/>
</dbReference>